<dbReference type="PANTHER" id="PTHR21294:SF17">
    <property type="entry name" value="PROTEIN FIXA"/>
    <property type="match status" value="1"/>
</dbReference>
<protein>
    <recommendedName>
        <fullName evidence="1">Electron transfer flavoprotein small subunit</fullName>
    </recommendedName>
</protein>
<evidence type="ECO:0000313" key="3">
    <source>
        <dbReference type="EMBL" id="XCC62779.1"/>
    </source>
</evidence>
<accession>A0AAU8AAD4</accession>
<dbReference type="InterPro" id="IPR014729">
    <property type="entry name" value="Rossmann-like_a/b/a_fold"/>
</dbReference>
<dbReference type="SUPFAM" id="SSF52402">
    <property type="entry name" value="Adenine nucleotide alpha hydrolases-like"/>
    <property type="match status" value="1"/>
</dbReference>
<dbReference type="AlphaFoldDB" id="A0AAU8AAD4"/>
<dbReference type="Pfam" id="PF01012">
    <property type="entry name" value="ETF"/>
    <property type="match status" value="1"/>
</dbReference>
<dbReference type="EMBL" id="CP117826">
    <property type="protein sequence ID" value="XCC62779.1"/>
    <property type="molecule type" value="Genomic_DNA"/>
</dbReference>
<dbReference type="PIRSF" id="PIRSF000090">
    <property type="entry name" value="Beta-ETF"/>
    <property type="match status" value="1"/>
</dbReference>
<dbReference type="InterPro" id="IPR012255">
    <property type="entry name" value="ETF_b"/>
</dbReference>
<dbReference type="SMART" id="SM00893">
    <property type="entry name" value="ETF"/>
    <property type="match status" value="1"/>
</dbReference>
<dbReference type="InterPro" id="IPR033948">
    <property type="entry name" value="ETF_beta_N"/>
</dbReference>
<dbReference type="CDD" id="cd01714">
    <property type="entry name" value="ETF_beta"/>
    <property type="match status" value="1"/>
</dbReference>
<name>A0AAU8AAD4_9FIRM</name>
<sequence>MNIIVFVKQVPDTSEVKIDSKTNNLVREGVPSIINPYDENGMETALALRDELGGKVTVVSMGPMQASSTLEYCLKMGADEAVLVSDRLIGGSDTLATGYTLSEVAKKLGYDLIICGNEAIDGCTGQVGPIMAENLGIPQFTYVRDVQVEAGRLKVQREVGRNIEFYEAELPALVCVLKDINRPRKAEKTDKKVRLMKVADLDLDLQKIGNGGSPTKVVKIKMSDARAKSYVTIDDSLSAEERIRMIINGGIEKKEKIDLWRGTPEAISDRLMEYDGFSRYIV</sequence>
<dbReference type="PANTHER" id="PTHR21294">
    <property type="entry name" value="ELECTRON TRANSFER FLAVOPROTEIN BETA-SUBUNIT"/>
    <property type="match status" value="1"/>
</dbReference>
<dbReference type="Gene3D" id="3.40.50.620">
    <property type="entry name" value="HUPs"/>
    <property type="match status" value="1"/>
</dbReference>
<dbReference type="InterPro" id="IPR014730">
    <property type="entry name" value="ETF_a/b_N"/>
</dbReference>
<dbReference type="RefSeq" id="WP_079547429.1">
    <property type="nucleotide sequence ID" value="NZ_CP117826.1"/>
</dbReference>
<gene>
    <name evidence="3" type="ORF">PUP29_02320</name>
</gene>
<proteinExistence type="predicted"/>
<feature type="domain" description="Electron transfer flavoprotein alpha/beta-subunit N-terminal" evidence="2">
    <location>
        <begin position="22"/>
        <end position="205"/>
    </location>
</feature>
<evidence type="ECO:0000256" key="1">
    <source>
        <dbReference type="ARBA" id="ARBA00042002"/>
    </source>
</evidence>
<reference evidence="3" key="1">
    <citation type="submission" date="2023-02" db="EMBL/GenBank/DDBJ databases">
        <title>Gut commensal Christensenella minuta modulates host metabolism via a new class of secondary bile acids.</title>
        <authorList>
            <person name="Liu C."/>
        </authorList>
    </citation>
    <scope>NUCLEOTIDE SEQUENCE</scope>
    <source>
        <strain evidence="3">CA70</strain>
    </source>
</reference>
<evidence type="ECO:0000259" key="2">
    <source>
        <dbReference type="SMART" id="SM00893"/>
    </source>
</evidence>
<dbReference type="GO" id="GO:0009055">
    <property type="term" value="F:electron transfer activity"/>
    <property type="evidence" value="ECO:0007669"/>
    <property type="project" value="InterPro"/>
</dbReference>
<organism evidence="3">
    <name type="scientific">Christensenella massiliensis</name>
    <dbReference type="NCBI Taxonomy" id="1805714"/>
    <lineage>
        <taxon>Bacteria</taxon>
        <taxon>Bacillati</taxon>
        <taxon>Bacillota</taxon>
        <taxon>Clostridia</taxon>
        <taxon>Christensenellales</taxon>
        <taxon>Christensenellaceae</taxon>
        <taxon>Christensenella</taxon>
    </lineage>
</organism>